<evidence type="ECO:0000259" key="1">
    <source>
        <dbReference type="Pfam" id="PF13229"/>
    </source>
</evidence>
<sequence length="510" mass="56218">MALATTLLLVVSCIGGGAHLTSCTSPVATAYYIDPVEGNDANSGRSPQEAWKTLEKASTVSLIPGEQLLLKRGATLNGQLEINARGTAAQPVTVGAYGDSQLPKPCIVGDDTSLYAVRVFNSEYVTVRDLEIVNTGKQPLPRRTGLKIECQDYGVSRNIRIDGLTIRDVNGSPVKELGGGSGIYIVNEGEKIRSRFDSLVIENCHILRCTRNALIWAGYYDRRNWFPSKHTVVRGNLIEEVPGDGIVPIGCDSTLIEYNVMRNCPDVLPMTEAAAGFWPWSCDNTTIQFNHVSGHKAPWDAQAYDCDYNCTNTVIQYNYSHDNYGGLVLVCDSGKERTYSLGNKNSTVRYNVSIGDGIRPKPTRQGMFSPGIHIAGRVEDTRIECNIVHANAKPAADIDRSMIVSDSWDGYADRTTFSRNIFYTAEPSRFDLTQSTGNEFSGNWYLGTYTALPDDPEAKTSCPLYEEQVLSAGRDGYRGLEKLMTPRNVCGTSFLFIDKERIKAFFDKLN</sequence>
<name>A0ABS2DXQ0_9BACT</name>
<proteinExistence type="predicted"/>
<dbReference type="InterPro" id="IPR011050">
    <property type="entry name" value="Pectin_lyase_fold/virulence"/>
</dbReference>
<dbReference type="InterPro" id="IPR039448">
    <property type="entry name" value="Beta_helix"/>
</dbReference>
<accession>A0ABS2DXQ0</accession>
<dbReference type="SMART" id="SM00710">
    <property type="entry name" value="PbH1"/>
    <property type="match status" value="7"/>
</dbReference>
<organism evidence="2 3">
    <name type="scientific">Mediterranea massiliensis</name>
    <dbReference type="NCBI Taxonomy" id="1841865"/>
    <lineage>
        <taxon>Bacteria</taxon>
        <taxon>Pseudomonadati</taxon>
        <taxon>Bacteroidota</taxon>
        <taxon>Bacteroidia</taxon>
        <taxon>Bacteroidales</taxon>
        <taxon>Bacteroidaceae</taxon>
        <taxon>Mediterranea</taxon>
    </lineage>
</organism>
<dbReference type="InterPro" id="IPR012334">
    <property type="entry name" value="Pectin_lyas_fold"/>
</dbReference>
<reference evidence="2 3" key="1">
    <citation type="journal article" date="2021" name="Sci. Rep.">
        <title>The distribution of antibiotic resistance genes in chicken gut microbiota commensals.</title>
        <authorList>
            <person name="Juricova H."/>
            <person name="Matiasovicova J."/>
            <person name="Kubasova T."/>
            <person name="Cejkova D."/>
            <person name="Rychlik I."/>
        </authorList>
    </citation>
    <scope>NUCLEOTIDE SEQUENCE [LARGE SCALE GENOMIC DNA]</scope>
    <source>
        <strain evidence="2 3">An772</strain>
    </source>
</reference>
<dbReference type="InterPro" id="IPR006626">
    <property type="entry name" value="PbH1"/>
</dbReference>
<dbReference type="Pfam" id="PF13229">
    <property type="entry name" value="Beta_helix"/>
    <property type="match status" value="1"/>
</dbReference>
<evidence type="ECO:0000313" key="3">
    <source>
        <dbReference type="Proteomes" id="UP000766986"/>
    </source>
</evidence>
<dbReference type="Gene3D" id="2.160.20.10">
    <property type="entry name" value="Single-stranded right-handed beta-helix, Pectin lyase-like"/>
    <property type="match status" value="1"/>
</dbReference>
<comment type="caution">
    <text evidence="2">The sequence shown here is derived from an EMBL/GenBank/DDBJ whole genome shotgun (WGS) entry which is preliminary data.</text>
</comment>
<evidence type="ECO:0000313" key="2">
    <source>
        <dbReference type="EMBL" id="MBM6734056.1"/>
    </source>
</evidence>
<dbReference type="Proteomes" id="UP000766986">
    <property type="component" value="Unassembled WGS sequence"/>
</dbReference>
<keyword evidence="3" id="KW-1185">Reference proteome</keyword>
<protein>
    <submittedName>
        <fullName evidence="2">Right-handed parallel beta-helix repeat-containing protein</fullName>
    </submittedName>
</protein>
<feature type="domain" description="Right handed beta helix" evidence="1">
    <location>
        <begin position="182"/>
        <end position="377"/>
    </location>
</feature>
<dbReference type="EMBL" id="JACLYZ010000003">
    <property type="protein sequence ID" value="MBM6734056.1"/>
    <property type="molecule type" value="Genomic_DNA"/>
</dbReference>
<dbReference type="SUPFAM" id="SSF51126">
    <property type="entry name" value="Pectin lyase-like"/>
    <property type="match status" value="1"/>
</dbReference>
<gene>
    <name evidence="2" type="ORF">H7U35_02275</name>
</gene>